<protein>
    <submittedName>
        <fullName evidence="2">Uncharacterized protein</fullName>
    </submittedName>
</protein>
<feature type="region of interest" description="Disordered" evidence="1">
    <location>
        <begin position="61"/>
        <end position="123"/>
    </location>
</feature>
<feature type="compositionally biased region" description="Pro residues" evidence="1">
    <location>
        <begin position="110"/>
        <end position="123"/>
    </location>
</feature>
<dbReference type="Proteomes" id="UP000244336">
    <property type="component" value="Chromosome 1"/>
</dbReference>
<organism evidence="2 3">
    <name type="scientific">Panicum hallii var. hallii</name>
    <dbReference type="NCBI Taxonomy" id="1504633"/>
    <lineage>
        <taxon>Eukaryota</taxon>
        <taxon>Viridiplantae</taxon>
        <taxon>Streptophyta</taxon>
        <taxon>Embryophyta</taxon>
        <taxon>Tracheophyta</taxon>
        <taxon>Spermatophyta</taxon>
        <taxon>Magnoliopsida</taxon>
        <taxon>Liliopsida</taxon>
        <taxon>Poales</taxon>
        <taxon>Poaceae</taxon>
        <taxon>PACMAD clade</taxon>
        <taxon>Panicoideae</taxon>
        <taxon>Panicodae</taxon>
        <taxon>Paniceae</taxon>
        <taxon>Panicinae</taxon>
        <taxon>Panicum</taxon>
        <taxon>Panicum sect. Panicum</taxon>
    </lineage>
</organism>
<proteinExistence type="predicted"/>
<name>A0A2T7F5A4_9POAL</name>
<gene>
    <name evidence="2" type="ORF">GQ55_1G138000</name>
</gene>
<dbReference type="AlphaFoldDB" id="A0A2T7F5A4"/>
<evidence type="ECO:0000313" key="3">
    <source>
        <dbReference type="Proteomes" id="UP000244336"/>
    </source>
</evidence>
<reference evidence="2 3" key="1">
    <citation type="submission" date="2018-04" db="EMBL/GenBank/DDBJ databases">
        <title>WGS assembly of Panicum hallii var. hallii HAL2.</title>
        <authorList>
            <person name="Lovell J."/>
            <person name="Jenkins J."/>
            <person name="Lowry D."/>
            <person name="Mamidi S."/>
            <person name="Sreedasyam A."/>
            <person name="Weng X."/>
            <person name="Barry K."/>
            <person name="Bonette J."/>
            <person name="Campitelli B."/>
            <person name="Daum C."/>
            <person name="Gordon S."/>
            <person name="Gould B."/>
            <person name="Lipzen A."/>
            <person name="MacQueen A."/>
            <person name="Palacio-Mejia J."/>
            <person name="Plott C."/>
            <person name="Shakirov E."/>
            <person name="Shu S."/>
            <person name="Yoshinaga Y."/>
            <person name="Zane M."/>
            <person name="Rokhsar D."/>
            <person name="Grimwood J."/>
            <person name="Schmutz J."/>
            <person name="Juenger T."/>
        </authorList>
    </citation>
    <scope>NUCLEOTIDE SEQUENCE [LARGE SCALE GENOMIC DNA]</scope>
    <source>
        <strain evidence="3">cv. HAL2</strain>
        <strain evidence="2">HAL2</strain>
    </source>
</reference>
<evidence type="ECO:0000313" key="2">
    <source>
        <dbReference type="EMBL" id="PUZ75231.1"/>
    </source>
</evidence>
<evidence type="ECO:0000256" key="1">
    <source>
        <dbReference type="SAM" id="MobiDB-lite"/>
    </source>
</evidence>
<sequence>MLEKPPRLLKRSWGPAAPCGVMRWRRRRCLCASREGWRPAATVCALGAALRRRLLRAEQGWAGGERRANGSAELSASVRPSLNPKRRRILRFPAKPPSLTKPRTVGSSRPSPPPCGTPPPPSPRCFAGSLRGPYAVFCTSKDAPKRVLQVQMNRLLPVLYRNSKEAM</sequence>
<keyword evidence="3" id="KW-1185">Reference proteome</keyword>
<dbReference type="EMBL" id="CM009749">
    <property type="protein sequence ID" value="PUZ75232.1"/>
    <property type="molecule type" value="Genomic_DNA"/>
</dbReference>
<dbReference type="Gramene" id="PUZ75231">
    <property type="protein sequence ID" value="PUZ75231"/>
    <property type="gene ID" value="GQ55_1G138000"/>
</dbReference>
<accession>A0A2T7F5A4</accession>
<dbReference type="Gramene" id="PUZ75232">
    <property type="protein sequence ID" value="PUZ75232"/>
    <property type="gene ID" value="GQ55_1G138000"/>
</dbReference>
<dbReference type="EMBL" id="CM009749">
    <property type="protein sequence ID" value="PUZ75231.1"/>
    <property type="molecule type" value="Genomic_DNA"/>
</dbReference>